<evidence type="ECO:0000313" key="2">
    <source>
        <dbReference type="Proteomes" id="UP000294752"/>
    </source>
</evidence>
<comment type="caution">
    <text evidence="1">The sequence shown here is derived from an EMBL/GenBank/DDBJ whole genome shotgun (WGS) entry which is preliminary data.</text>
</comment>
<keyword evidence="2" id="KW-1185">Reference proteome</keyword>
<accession>A0A4R7D9C2</accession>
<gene>
    <name evidence="1" type="ORF">B0I21_101501</name>
</gene>
<dbReference type="EMBL" id="SNZV01000001">
    <property type="protein sequence ID" value="TDS17630.1"/>
    <property type="molecule type" value="Genomic_DNA"/>
</dbReference>
<name>A0A4R7D9C2_9SPHI</name>
<dbReference type="AlphaFoldDB" id="A0A4R7D9C2"/>
<organism evidence="1 2">
    <name type="scientific">Sphingobacterium paludis</name>
    <dbReference type="NCBI Taxonomy" id="1476465"/>
    <lineage>
        <taxon>Bacteria</taxon>
        <taxon>Pseudomonadati</taxon>
        <taxon>Bacteroidota</taxon>
        <taxon>Sphingobacteriia</taxon>
        <taxon>Sphingobacteriales</taxon>
        <taxon>Sphingobacteriaceae</taxon>
        <taxon>Sphingobacterium</taxon>
    </lineage>
</organism>
<protein>
    <submittedName>
        <fullName evidence="1">Uncharacterized protein</fullName>
    </submittedName>
</protein>
<evidence type="ECO:0000313" key="1">
    <source>
        <dbReference type="EMBL" id="TDS17630.1"/>
    </source>
</evidence>
<sequence>MRLGYRKTVFTRIDTMVPALNSYFILYIYKNRHTIHFVG</sequence>
<dbReference type="Proteomes" id="UP000294752">
    <property type="component" value="Unassembled WGS sequence"/>
</dbReference>
<proteinExistence type="predicted"/>
<reference evidence="1 2" key="1">
    <citation type="submission" date="2019-03" db="EMBL/GenBank/DDBJ databases">
        <title>Genomic Encyclopedia of Type Strains, Phase III (KMG-III): the genomes of soil and plant-associated and newly described type strains.</title>
        <authorList>
            <person name="Whitman W."/>
        </authorList>
    </citation>
    <scope>NUCLEOTIDE SEQUENCE [LARGE SCALE GENOMIC DNA]</scope>
    <source>
        <strain evidence="1 2">CGMCC 1.12801</strain>
    </source>
</reference>